<dbReference type="SUPFAM" id="SSF64438">
    <property type="entry name" value="CNF1/YfiH-like putative cysteine hydrolases"/>
    <property type="match status" value="1"/>
</dbReference>
<dbReference type="Gene3D" id="3.30.1330.200">
    <property type="match status" value="1"/>
</dbReference>
<keyword evidence="4" id="KW-1185">Reference proteome</keyword>
<evidence type="ECO:0000256" key="2">
    <source>
        <dbReference type="ARBA" id="ARBA00022801"/>
    </source>
</evidence>
<dbReference type="InterPro" id="IPR011324">
    <property type="entry name" value="Cytotoxic_necrot_fac-like_cat"/>
</dbReference>
<dbReference type="Proteomes" id="UP000199550">
    <property type="component" value="Unassembled WGS sequence"/>
</dbReference>
<evidence type="ECO:0000256" key="1">
    <source>
        <dbReference type="ARBA" id="ARBA00022500"/>
    </source>
</evidence>
<keyword evidence="1" id="KW-0145">Chemotaxis</keyword>
<dbReference type="Pfam" id="PF03975">
    <property type="entry name" value="CheD"/>
    <property type="match status" value="1"/>
</dbReference>
<keyword evidence="2" id="KW-0378">Hydrolase</keyword>
<proteinExistence type="predicted"/>
<evidence type="ECO:0000313" key="4">
    <source>
        <dbReference type="Proteomes" id="UP000199550"/>
    </source>
</evidence>
<dbReference type="GO" id="GO:0050568">
    <property type="term" value="F:protein-glutamine glutaminase activity"/>
    <property type="evidence" value="ECO:0007669"/>
    <property type="project" value="InterPro"/>
</dbReference>
<name>A0A1I4CZV7_9RHOB</name>
<dbReference type="EMBL" id="FOTF01000003">
    <property type="protein sequence ID" value="SFK85747.1"/>
    <property type="molecule type" value="Genomic_DNA"/>
</dbReference>
<dbReference type="GO" id="GO:0006935">
    <property type="term" value="P:chemotaxis"/>
    <property type="evidence" value="ECO:0007669"/>
    <property type="project" value="UniProtKB-KW"/>
</dbReference>
<sequence length="77" mass="8694">MIQNNFARIGRQNAEFALQFVKDEEFDLVSHSLLGTQARKVRFNPTTGSAQQKFLTDVESPPIVEPIHVAADDITFF</sequence>
<dbReference type="AlphaFoldDB" id="A0A1I4CZV7"/>
<evidence type="ECO:0000313" key="3">
    <source>
        <dbReference type="EMBL" id="SFK85747.1"/>
    </source>
</evidence>
<dbReference type="InterPro" id="IPR038592">
    <property type="entry name" value="CheD-like_sf"/>
</dbReference>
<gene>
    <name evidence="3" type="ORF">SAMN04488004_10368</name>
</gene>
<dbReference type="STRING" id="195913.SAMN04488004_10368"/>
<organism evidence="3 4">
    <name type="scientific">Loktanella salsilacus</name>
    <dbReference type="NCBI Taxonomy" id="195913"/>
    <lineage>
        <taxon>Bacteria</taxon>
        <taxon>Pseudomonadati</taxon>
        <taxon>Pseudomonadota</taxon>
        <taxon>Alphaproteobacteria</taxon>
        <taxon>Rhodobacterales</taxon>
        <taxon>Roseobacteraceae</taxon>
        <taxon>Loktanella</taxon>
    </lineage>
</organism>
<accession>A0A1I4CZV7</accession>
<dbReference type="InterPro" id="IPR005659">
    <property type="entry name" value="Chemorcpt_Glu_NH3ase_CheD"/>
</dbReference>
<reference evidence="3 4" key="1">
    <citation type="submission" date="2016-10" db="EMBL/GenBank/DDBJ databases">
        <authorList>
            <person name="de Groot N.N."/>
        </authorList>
    </citation>
    <scope>NUCLEOTIDE SEQUENCE [LARGE SCALE GENOMIC DNA]</scope>
    <source>
        <strain evidence="3 4">DSM 16199</strain>
    </source>
</reference>
<protein>
    <submittedName>
        <fullName evidence="3">CheD chemotactic sensory transduction</fullName>
    </submittedName>
</protein>